<dbReference type="Proteomes" id="UP000011096">
    <property type="component" value="Unassembled WGS sequence"/>
</dbReference>
<reference evidence="2 3" key="1">
    <citation type="submission" date="2012-08" db="EMBL/GenBank/DDBJ databases">
        <authorList>
            <person name="Gan P.H.P."/>
            <person name="Ikeda K."/>
            <person name="Irieda H."/>
            <person name="Narusaka M."/>
            <person name="O'Connell R.J."/>
            <person name="Narusaka Y."/>
            <person name="Takano Y."/>
            <person name="Kubo Y."/>
            <person name="Shirasu K."/>
        </authorList>
    </citation>
    <scope>NUCLEOTIDE SEQUENCE [LARGE SCALE GENOMIC DNA]</scope>
    <source>
        <strain evidence="2 3">Nara gc5</strain>
    </source>
</reference>
<dbReference type="GeneID" id="90979715"/>
<keyword evidence="3" id="KW-1185">Reference proteome</keyword>
<evidence type="ECO:0000256" key="1">
    <source>
        <dbReference type="SAM" id="MobiDB-lite"/>
    </source>
</evidence>
<evidence type="ECO:0000313" key="3">
    <source>
        <dbReference type="Proteomes" id="UP000011096"/>
    </source>
</evidence>
<proteinExistence type="predicted"/>
<gene>
    <name evidence="2" type="ORF">CGGC5_v003857</name>
</gene>
<dbReference type="AlphaFoldDB" id="A0A7J6JDH9"/>
<accession>A0A7J6JDH9</accession>
<dbReference type="OrthoDB" id="10311700at2759"/>
<protein>
    <submittedName>
        <fullName evidence="2">Uncharacterized protein</fullName>
    </submittedName>
</protein>
<organism evidence="2 3">
    <name type="scientific">Colletotrichum fructicola (strain Nara gc5)</name>
    <name type="common">Anthracnose fungus</name>
    <name type="synonym">Colletotrichum gloeosporioides (strain Nara gc5)</name>
    <dbReference type="NCBI Taxonomy" id="1213859"/>
    <lineage>
        <taxon>Eukaryota</taxon>
        <taxon>Fungi</taxon>
        <taxon>Dikarya</taxon>
        <taxon>Ascomycota</taxon>
        <taxon>Pezizomycotina</taxon>
        <taxon>Sordariomycetes</taxon>
        <taxon>Hypocreomycetidae</taxon>
        <taxon>Glomerellales</taxon>
        <taxon>Glomerellaceae</taxon>
        <taxon>Colletotrichum</taxon>
        <taxon>Colletotrichum gloeosporioides species complex</taxon>
    </lineage>
</organism>
<feature type="compositionally biased region" description="Basic and acidic residues" evidence="1">
    <location>
        <begin position="74"/>
        <end position="90"/>
    </location>
</feature>
<sequence>MLPWAIARNATRGYSYGRSSAAAATAAAGKVAQRCGIHSWAWRTLECRSEERGRITSSLASSGCVAEDDAQTETGKDTPDEQISADDRNGRKTGCKPRTCNEAAGRSHPSCSILFKL</sequence>
<dbReference type="EMBL" id="ANPB02000002">
    <property type="protein sequence ID" value="KAF4488366.1"/>
    <property type="molecule type" value="Genomic_DNA"/>
</dbReference>
<comment type="caution">
    <text evidence="2">The sequence shown here is derived from an EMBL/GenBank/DDBJ whole genome shotgun (WGS) entry which is preliminary data.</text>
</comment>
<feature type="region of interest" description="Disordered" evidence="1">
    <location>
        <begin position="54"/>
        <end position="109"/>
    </location>
</feature>
<dbReference type="RefSeq" id="XP_066009352.1">
    <property type="nucleotide sequence ID" value="XM_066151199.1"/>
</dbReference>
<dbReference type="InParanoid" id="A0A7J6JDH9"/>
<reference evidence="2 3" key="2">
    <citation type="submission" date="2020-04" db="EMBL/GenBank/DDBJ databases">
        <title>Genome sequencing and assembly of multiple isolates from the Colletotrichum gloeosporioides species complex.</title>
        <authorList>
            <person name="Gan P."/>
            <person name="Shirasu K."/>
        </authorList>
    </citation>
    <scope>NUCLEOTIDE SEQUENCE [LARGE SCALE GENOMIC DNA]</scope>
    <source>
        <strain evidence="2 3">Nara gc5</strain>
    </source>
</reference>
<evidence type="ECO:0000313" key="2">
    <source>
        <dbReference type="EMBL" id="KAF4488366.1"/>
    </source>
</evidence>
<name>A0A7J6JDH9_COLFN</name>